<dbReference type="SUPFAM" id="SSF102114">
    <property type="entry name" value="Radical SAM enzymes"/>
    <property type="match status" value="1"/>
</dbReference>
<dbReference type="Proteomes" id="UP000247569">
    <property type="component" value="Unassembled WGS sequence"/>
</dbReference>
<dbReference type="InterPro" id="IPR023404">
    <property type="entry name" value="rSAM_horseshoe"/>
</dbReference>
<dbReference type="InterPro" id="IPR058240">
    <property type="entry name" value="rSAM_sf"/>
</dbReference>
<dbReference type="SFLD" id="SFLDG01082">
    <property type="entry name" value="B12-binding_domain_containing"/>
    <property type="match status" value="1"/>
</dbReference>
<dbReference type="Gene3D" id="3.80.30.20">
    <property type="entry name" value="tm_1862 like domain"/>
    <property type="match status" value="1"/>
</dbReference>
<comment type="cofactor">
    <cofactor evidence="1">
        <name>[4Fe-4S] cluster</name>
        <dbReference type="ChEBI" id="CHEBI:49883"/>
    </cofactor>
</comment>
<organism evidence="7 8">
    <name type="scientific">Nocardia tenerifensis</name>
    <dbReference type="NCBI Taxonomy" id="228006"/>
    <lineage>
        <taxon>Bacteria</taxon>
        <taxon>Bacillati</taxon>
        <taxon>Actinomycetota</taxon>
        <taxon>Actinomycetes</taxon>
        <taxon>Mycobacteriales</taxon>
        <taxon>Nocardiaceae</taxon>
        <taxon>Nocardia</taxon>
    </lineage>
</organism>
<dbReference type="GO" id="GO:0051536">
    <property type="term" value="F:iron-sulfur cluster binding"/>
    <property type="evidence" value="ECO:0007669"/>
    <property type="project" value="UniProtKB-KW"/>
</dbReference>
<dbReference type="SMART" id="SM00729">
    <property type="entry name" value="Elp3"/>
    <property type="match status" value="1"/>
</dbReference>
<evidence type="ECO:0000259" key="6">
    <source>
        <dbReference type="PROSITE" id="PS51332"/>
    </source>
</evidence>
<dbReference type="InterPro" id="IPR006638">
    <property type="entry name" value="Elp3/MiaA/NifB-like_rSAM"/>
</dbReference>
<proteinExistence type="predicted"/>
<dbReference type="GO" id="GO:0003824">
    <property type="term" value="F:catalytic activity"/>
    <property type="evidence" value="ECO:0007669"/>
    <property type="project" value="InterPro"/>
</dbReference>
<gene>
    <name evidence="7" type="ORF">DFR70_1011027</name>
</gene>
<dbReference type="InterPro" id="IPR007197">
    <property type="entry name" value="rSAM"/>
</dbReference>
<keyword evidence="5" id="KW-0411">Iron-sulfur</keyword>
<evidence type="ECO:0000256" key="3">
    <source>
        <dbReference type="ARBA" id="ARBA00022723"/>
    </source>
</evidence>
<dbReference type="NCBIfam" id="TIGR03975">
    <property type="entry name" value="rSAM_ocin_1"/>
    <property type="match status" value="1"/>
</dbReference>
<dbReference type="InterPro" id="IPR051198">
    <property type="entry name" value="BchE-like"/>
</dbReference>
<accession>A0A318KHE3</accession>
<keyword evidence="2" id="KW-0949">S-adenosyl-L-methionine</keyword>
<dbReference type="GO" id="GO:0046872">
    <property type="term" value="F:metal ion binding"/>
    <property type="evidence" value="ECO:0007669"/>
    <property type="project" value="UniProtKB-KW"/>
</dbReference>
<keyword evidence="3" id="KW-0479">Metal-binding</keyword>
<protein>
    <submittedName>
        <fullName evidence="7">Ribosomal peptide maturation radical SAM protein 1</fullName>
    </submittedName>
</protein>
<evidence type="ECO:0000313" key="7">
    <source>
        <dbReference type="EMBL" id="PXX71593.1"/>
    </source>
</evidence>
<comment type="caution">
    <text evidence="7">The sequence shown here is derived from an EMBL/GenBank/DDBJ whole genome shotgun (WGS) entry which is preliminary data.</text>
</comment>
<reference evidence="7 8" key="1">
    <citation type="submission" date="2018-05" db="EMBL/GenBank/DDBJ databases">
        <title>Genomic Encyclopedia of Type Strains, Phase IV (KMG-IV): sequencing the most valuable type-strain genomes for metagenomic binning, comparative biology and taxonomic classification.</title>
        <authorList>
            <person name="Goeker M."/>
        </authorList>
    </citation>
    <scope>NUCLEOTIDE SEQUENCE [LARGE SCALE GENOMIC DNA]</scope>
    <source>
        <strain evidence="7 8">DSM 44704</strain>
    </source>
</reference>
<keyword evidence="4" id="KW-0408">Iron</keyword>
<dbReference type="GO" id="GO:0031419">
    <property type="term" value="F:cobalamin binding"/>
    <property type="evidence" value="ECO:0007669"/>
    <property type="project" value="InterPro"/>
</dbReference>
<dbReference type="PROSITE" id="PS51332">
    <property type="entry name" value="B12_BINDING"/>
    <property type="match status" value="1"/>
</dbReference>
<evidence type="ECO:0000256" key="5">
    <source>
        <dbReference type="ARBA" id="ARBA00023014"/>
    </source>
</evidence>
<dbReference type="RefSeq" id="WP_040743634.1">
    <property type="nucleotide sequence ID" value="NZ_QJKF01000001.1"/>
</dbReference>
<keyword evidence="8" id="KW-1185">Reference proteome</keyword>
<evidence type="ECO:0000256" key="4">
    <source>
        <dbReference type="ARBA" id="ARBA00023004"/>
    </source>
</evidence>
<dbReference type="AlphaFoldDB" id="A0A318KHE3"/>
<evidence type="ECO:0000256" key="1">
    <source>
        <dbReference type="ARBA" id="ARBA00001966"/>
    </source>
</evidence>
<dbReference type="OrthoDB" id="5298546at2"/>
<feature type="domain" description="B12-binding" evidence="6">
    <location>
        <begin position="75"/>
        <end position="211"/>
    </location>
</feature>
<evidence type="ECO:0000313" key="8">
    <source>
        <dbReference type="Proteomes" id="UP000247569"/>
    </source>
</evidence>
<dbReference type="SFLD" id="SFLDF00324">
    <property type="entry name" value="bacteriocin_maturation"/>
    <property type="match status" value="1"/>
</dbReference>
<dbReference type="Gene3D" id="3.40.50.280">
    <property type="entry name" value="Cobalamin-binding domain"/>
    <property type="match status" value="1"/>
</dbReference>
<name>A0A318KHE3_9NOCA</name>
<dbReference type="Pfam" id="PF04055">
    <property type="entry name" value="Radical_SAM"/>
    <property type="match status" value="1"/>
</dbReference>
<dbReference type="PANTHER" id="PTHR43409">
    <property type="entry name" value="ANAEROBIC MAGNESIUM-PROTOPORPHYRIN IX MONOMETHYL ESTER CYCLASE-RELATED"/>
    <property type="match status" value="1"/>
</dbReference>
<dbReference type="InterPro" id="IPR023984">
    <property type="entry name" value="rSAM_ocin_1"/>
</dbReference>
<evidence type="ECO:0000256" key="2">
    <source>
        <dbReference type="ARBA" id="ARBA00022691"/>
    </source>
</evidence>
<dbReference type="PANTHER" id="PTHR43409:SF7">
    <property type="entry name" value="BLL1977 PROTEIN"/>
    <property type="match status" value="1"/>
</dbReference>
<dbReference type="GO" id="GO:0005829">
    <property type="term" value="C:cytosol"/>
    <property type="evidence" value="ECO:0007669"/>
    <property type="project" value="TreeGrafter"/>
</dbReference>
<dbReference type="SFLD" id="SFLDS00029">
    <property type="entry name" value="Radical_SAM"/>
    <property type="match status" value="1"/>
</dbReference>
<dbReference type="InterPro" id="IPR006158">
    <property type="entry name" value="Cobalamin-bd"/>
</dbReference>
<sequence length="612" mass="69193">MKVLLVSMPWNLLETPSLPVATLRVVAAQRCGVAHEVGDRYLNLAWAEYLRDATDGHIGIPEYDYVANVGVWHGMGDWIFTPALYDTPEWRRDRYEAYLARRGVRLGASLEMARHSRAFIEMQAERIADEAPDLIGFSSTFQQNVPSLALAKRIKALRPETTIIMGGGNCDMPMGPAIHRNFSFIDYVMSGEAEQSFVDFLDYLHGERSASAVRGLSWRAPDRTTVTNPPAPSPAMHTIPAPDYTEWFAALAASPIRDAIRPRLVYEAARGCWWGEKHTCTFCGLNGLTMKFRSRPAEQVLTHLHELVERHRVLDIVAVDNILDMEYLRTLLPRLAELDWDLHFYYEVKANLREDDIRLLRRAGLVHIQPGIENLSSRVLSIMDKGVHATQNVKLLRDCENHDITVDWNYLYGFPGETEDDYAIVLRQLPALAHLQPPGGSVRILLERYSPHFERPELGFRERRPAALYDHVYDLDREQLEDLAYQFDAPHCGIGTDYEGTVRSAITSWQQVYLASSLVARELPDRTLLIEDRRAGWPAHDLKIEAGPAAELFRRLHTPHTIAGAARAAGLTPEAADELVGEWERLGLVFHEGGRVVSLPTRRASIKSANDR</sequence>
<dbReference type="EMBL" id="QJKF01000001">
    <property type="protein sequence ID" value="PXX71593.1"/>
    <property type="molecule type" value="Genomic_DNA"/>
</dbReference>